<feature type="domain" description="Ig-like" evidence="5">
    <location>
        <begin position="612"/>
        <end position="708"/>
    </location>
</feature>
<dbReference type="GO" id="GO:0005886">
    <property type="term" value="C:plasma membrane"/>
    <property type="evidence" value="ECO:0007669"/>
    <property type="project" value="TreeGrafter"/>
</dbReference>
<feature type="domain" description="Ig-like" evidence="5">
    <location>
        <begin position="814"/>
        <end position="907"/>
    </location>
</feature>
<feature type="domain" description="Ig-like" evidence="5">
    <location>
        <begin position="119"/>
        <end position="229"/>
    </location>
</feature>
<evidence type="ECO:0000313" key="7">
    <source>
        <dbReference type="Proteomes" id="UP000762676"/>
    </source>
</evidence>
<feature type="transmembrane region" description="Helical" evidence="4">
    <location>
        <begin position="2413"/>
        <end position="2436"/>
    </location>
</feature>
<feature type="domain" description="Ig-like" evidence="5">
    <location>
        <begin position="1816"/>
        <end position="1915"/>
    </location>
</feature>
<feature type="domain" description="Ig-like" evidence="5">
    <location>
        <begin position="912"/>
        <end position="1007"/>
    </location>
</feature>
<feature type="domain" description="Ig-like" evidence="5">
    <location>
        <begin position="24"/>
        <end position="116"/>
    </location>
</feature>
<dbReference type="InterPro" id="IPR036179">
    <property type="entry name" value="Ig-like_dom_sf"/>
</dbReference>
<evidence type="ECO:0000256" key="4">
    <source>
        <dbReference type="SAM" id="Phobius"/>
    </source>
</evidence>
<dbReference type="Pfam" id="PF00047">
    <property type="entry name" value="ig"/>
    <property type="match status" value="1"/>
</dbReference>
<dbReference type="Pfam" id="PF13927">
    <property type="entry name" value="Ig_3"/>
    <property type="match status" value="18"/>
</dbReference>
<dbReference type="Proteomes" id="UP000762676">
    <property type="component" value="Unassembled WGS sequence"/>
</dbReference>
<keyword evidence="4" id="KW-0812">Transmembrane</keyword>
<feature type="domain" description="Ig-like" evidence="5">
    <location>
        <begin position="417"/>
        <end position="510"/>
    </location>
</feature>
<evidence type="ECO:0000259" key="5">
    <source>
        <dbReference type="PROSITE" id="PS50835"/>
    </source>
</evidence>
<comment type="caution">
    <text evidence="6">The sequence shown here is derived from an EMBL/GenBank/DDBJ whole genome shotgun (WGS) entry which is preliminary data.</text>
</comment>
<feature type="domain" description="Ig-like" evidence="5">
    <location>
        <begin position="1204"/>
        <end position="1303"/>
    </location>
</feature>
<feature type="region of interest" description="Disordered" evidence="3">
    <location>
        <begin position="2529"/>
        <end position="2598"/>
    </location>
</feature>
<feature type="domain" description="Ig-like" evidence="5">
    <location>
        <begin position="1010"/>
        <end position="1110"/>
    </location>
</feature>
<dbReference type="InterPro" id="IPR013151">
    <property type="entry name" value="Immunoglobulin_dom"/>
</dbReference>
<proteinExistence type="predicted"/>
<feature type="domain" description="Ig-like" evidence="5">
    <location>
        <begin position="1315"/>
        <end position="1406"/>
    </location>
</feature>
<feature type="domain" description="Ig-like" evidence="5">
    <location>
        <begin position="2223"/>
        <end position="2303"/>
    </location>
</feature>
<feature type="domain" description="Ig-like" evidence="5">
    <location>
        <begin position="2121"/>
        <end position="2213"/>
    </location>
</feature>
<feature type="domain" description="Ig-like" evidence="5">
    <location>
        <begin position="234"/>
        <end position="327"/>
    </location>
</feature>
<feature type="domain" description="Ig-like" evidence="5">
    <location>
        <begin position="1719"/>
        <end position="1810"/>
    </location>
</feature>
<dbReference type="PROSITE" id="PS50835">
    <property type="entry name" value="IG_LIKE"/>
    <property type="match status" value="24"/>
</dbReference>
<organism evidence="6 7">
    <name type="scientific">Elysia marginata</name>
    <dbReference type="NCBI Taxonomy" id="1093978"/>
    <lineage>
        <taxon>Eukaryota</taxon>
        <taxon>Metazoa</taxon>
        <taxon>Spiralia</taxon>
        <taxon>Lophotrochozoa</taxon>
        <taxon>Mollusca</taxon>
        <taxon>Gastropoda</taxon>
        <taxon>Heterobranchia</taxon>
        <taxon>Euthyneura</taxon>
        <taxon>Panpulmonata</taxon>
        <taxon>Sacoglossa</taxon>
        <taxon>Placobranchoidea</taxon>
        <taxon>Plakobranchidae</taxon>
        <taxon>Elysia</taxon>
    </lineage>
</organism>
<feature type="domain" description="Ig-like" evidence="5">
    <location>
        <begin position="513"/>
        <end position="607"/>
    </location>
</feature>
<dbReference type="SMART" id="SM00408">
    <property type="entry name" value="IGc2"/>
    <property type="match status" value="21"/>
</dbReference>
<dbReference type="InterPro" id="IPR003599">
    <property type="entry name" value="Ig_sub"/>
</dbReference>
<feature type="domain" description="Ig-like" evidence="5">
    <location>
        <begin position="1560"/>
        <end position="1653"/>
    </location>
</feature>
<dbReference type="PANTHER" id="PTHR45080:SF8">
    <property type="entry name" value="IG-LIKE DOMAIN-CONTAINING PROTEIN"/>
    <property type="match status" value="1"/>
</dbReference>
<feature type="domain" description="Ig-like" evidence="5">
    <location>
        <begin position="711"/>
        <end position="811"/>
    </location>
</feature>
<dbReference type="CDD" id="cd00096">
    <property type="entry name" value="Ig"/>
    <property type="match status" value="10"/>
</dbReference>
<dbReference type="SMART" id="SM00406">
    <property type="entry name" value="IGv"/>
    <property type="match status" value="7"/>
</dbReference>
<keyword evidence="7" id="KW-1185">Reference proteome</keyword>
<dbReference type="SUPFAM" id="SSF48726">
    <property type="entry name" value="Immunoglobulin"/>
    <property type="match status" value="22"/>
</dbReference>
<reference evidence="6 7" key="1">
    <citation type="journal article" date="2021" name="Elife">
        <title>Chloroplast acquisition without the gene transfer in kleptoplastic sea slugs, Plakobranchus ocellatus.</title>
        <authorList>
            <person name="Maeda T."/>
            <person name="Takahashi S."/>
            <person name="Yoshida T."/>
            <person name="Shimamura S."/>
            <person name="Takaki Y."/>
            <person name="Nagai Y."/>
            <person name="Toyoda A."/>
            <person name="Suzuki Y."/>
            <person name="Arimoto A."/>
            <person name="Ishii H."/>
            <person name="Satoh N."/>
            <person name="Nishiyama T."/>
            <person name="Hasebe M."/>
            <person name="Maruyama T."/>
            <person name="Minagawa J."/>
            <person name="Obokata J."/>
            <person name="Shigenobu S."/>
        </authorList>
    </citation>
    <scope>NUCLEOTIDE SEQUENCE [LARGE SCALE GENOMIC DNA]</scope>
</reference>
<feature type="domain" description="Ig-like" evidence="5">
    <location>
        <begin position="2315"/>
        <end position="2390"/>
    </location>
</feature>
<protein>
    <submittedName>
        <fullName evidence="6">Hemicentin-1</fullName>
    </submittedName>
</protein>
<dbReference type="InterPro" id="IPR003598">
    <property type="entry name" value="Ig_sub2"/>
</dbReference>
<evidence type="ECO:0000313" key="6">
    <source>
        <dbReference type="EMBL" id="GFR66575.1"/>
    </source>
</evidence>
<dbReference type="EMBL" id="BMAT01000454">
    <property type="protein sequence ID" value="GFR66575.1"/>
    <property type="molecule type" value="Genomic_DNA"/>
</dbReference>
<feature type="region of interest" description="Disordered" evidence="3">
    <location>
        <begin position="2486"/>
        <end position="2510"/>
    </location>
</feature>
<dbReference type="Gene3D" id="2.60.40.10">
    <property type="entry name" value="Immunoglobulins"/>
    <property type="match status" value="21"/>
</dbReference>
<dbReference type="Pfam" id="PF13895">
    <property type="entry name" value="Ig_2"/>
    <property type="match status" value="1"/>
</dbReference>
<keyword evidence="2" id="KW-1015">Disulfide bond</keyword>
<dbReference type="InterPro" id="IPR050958">
    <property type="entry name" value="Cell_Adh-Cytoskel_Orgn"/>
</dbReference>
<feature type="domain" description="Ig-like" evidence="5">
    <location>
        <begin position="1654"/>
        <end position="1716"/>
    </location>
</feature>
<dbReference type="GO" id="GO:0007156">
    <property type="term" value="P:homophilic cell adhesion via plasma membrane adhesion molecules"/>
    <property type="evidence" value="ECO:0007669"/>
    <property type="project" value="TreeGrafter"/>
</dbReference>
<feature type="domain" description="Ig-like" evidence="5">
    <location>
        <begin position="1461"/>
        <end position="1556"/>
    </location>
</feature>
<feature type="domain" description="Ig-like" evidence="5">
    <location>
        <begin position="2023"/>
        <end position="2116"/>
    </location>
</feature>
<keyword evidence="4" id="KW-0472">Membrane</keyword>
<feature type="compositionally biased region" description="Low complexity" evidence="3">
    <location>
        <begin position="2557"/>
        <end position="2566"/>
    </location>
</feature>
<dbReference type="InterPro" id="IPR007110">
    <property type="entry name" value="Ig-like_dom"/>
</dbReference>
<evidence type="ECO:0000256" key="2">
    <source>
        <dbReference type="ARBA" id="ARBA00023157"/>
    </source>
</evidence>
<evidence type="ECO:0000256" key="3">
    <source>
        <dbReference type="SAM" id="MobiDB-lite"/>
    </source>
</evidence>
<evidence type="ECO:0000256" key="1">
    <source>
        <dbReference type="ARBA" id="ARBA00022729"/>
    </source>
</evidence>
<feature type="domain" description="Ig-like" evidence="5">
    <location>
        <begin position="1115"/>
        <end position="1202"/>
    </location>
</feature>
<sequence>MFKFHWLLFFVGESQRTFLQSTHPASRPASLLEEFTSVTINCKLILLSDFPSQNQFPLSWSRNGGLPSGATTAPSTENDGSARTYYLALTFIVTASVNNNPLSCNAVTPSNSGSTSYTPSVILRPSQPQIQGPVTARAGQVLTWTCTSEGASFVSPNVYWRNGQGQALVTGVTHSTQIGFDSYGNRIYSIRSNLTTALPPVSAQYELECRIVHDYQGYNYKTSNSRTVSLIFPPQLTKSSGDTVFTTETVKTTISCIISASSPDATSVSWTKNGQPVDFSSGDYEVVSVRSPSLVITSAKMGDAGDYVCTATNVEGTTSFDTPTTLVVRYSPSITYPGGTSFQASLGASFTLPCPVDALPNATTIRWKRISSTGVATYLNIQNEARYSGSTAQVGGLGKFTANCFYGNCNMAWPARPAVSTPQTSVTAVENSAATLTCDVAPLSSLTSLTWRRGGVALDTSDPAKYSGGTRFTPSLVIFRVADSDVGNYACVAENPYGVTTSGLISLTVTYAPRLTVSGVTIRASVGETIVLNCGVNANPAISSLYWTRANGGAAIDSAANPQKYSGGSAGSPNLIIFGADSLDTGQYVCVAENSVGETTSDAVTVSVTALPQVTAGPPTTVTVPEGTAESTLLCTVSGNPAVNNVYWLRNGALVDTVASPAKYSGSSLSTPSLTIRDLVRGDSGQYVCAAVNSIGATNSQTVTVTVTYRPTLTIPSQPISRIAGSTIALTCAVDATPAATDFYWTRIDPSTGGSVTLSAADNPNKYFGGTLGDNTLYILSAQNSDSGSYRCIATNSIGTTSSNLVTVSVTSIPQVNVLAPPTSVTEGTSQLTLTCTVTSNPAPTSVSWLKGGVVLETSSQPAKYQGGTVATPSLTIRSIDRSDSGAYTCVVVNSVGTGSSGVVQLNVVYRPTLTVSDTPLSTGEGGTVVLTCIVDSNPDITSFYWSRVGQGRISSASNPTKYGGGTITDQSLLIFGATSADSGQYFCSASNRIGSIDSSIVSISVTNVPTVTISQTSVTVSEGSAQYVLTCSVTATPAATDIYWNKGGSGRLDTENSGTTNQGLSKLSGGTVDNPSLVIRSVDRGDAGAYTCVARNSIGTGFSPTVTLTVTYRPTLTVSTTNILIEAGSSTLLACGVSAVPSLTSLYWTKDGVRIDPSQNPSKYNGGTRSVPSLTIFNADVTSDPGSYTCVATNSIGTTFSDPVNLVVSSVPLTNNGSNINTTRGGQVTLYCTTQVSNTTSTIINDIYWTRNGIRLTSPQEAITQNRVGGNILFPDVTFDPVTPEEAGVYTCVIVTAEELLVGDPLTLEVTYRPIVKVVGTFVTVPESVVNKTLECIIQASPRAEKVYWLRDGLRLDTQTQELKYSGGTPDNPSLTIYNVDRDDHGTYFCVGVSSLGKGSSKALNFRVSWLKYSGGTPDNPSLTIYNVDRDDHGTYFCVGVNFLGKGSSKALNFRVSYIPTITTDQGPITAKNGTSVTLTCAVSAYPEPSRFYWRKDGARLNLSLSSEKYRGGNLLQTSLTILEVMDGEDSGVYSCVAENELGVSTSPDIQLEIEVARPIITPPPASVTGTENSVVTLPCEITPLDSLQAIKWQKNNVDLDISNSARYLGGTVSNPSLTLLAPTDADSGAYRCVATNQYGNSTGGSTSLDIQSIKWQKNSVDLDISNSARYLGGTVSNPSLTLLAPTDADSGAYRCVATNQYGNSTGGSTSLDIQYRPRLTVATNPISTNPGPSISLTCQVDANPAPSSLYWTKRGTGQIVSAASSKYLGGTASNPTLTITTTEISDAGEYFCTVNNTIGTTESPAVVLRVITIPDVNISPPSAVVEEETPSLVLGCTVVASPPATLVAWTLNGVILDTTSGTTTSGSGPKYTGGNIQTNSLTINDVRRTDAGIYVCVATNAEGVGNSSNLRVDVTYVPTLTVPSSPVTGARGSSLTLPCGVEAFPPLISIKWVKDGSGDVDLSQKTSSGQNKYSGGTLVAPDLTIVELNEFIDTGVYRCVAENARGTVTSGPVQAGVTYDPVITVPDAVTAKEGDNAFTIPCNIQMYPAANSITWYKDNAAFDPGATPSKYLGGTLAVPTLTILTPKGSDSGIYKCQASNGQGVDITSSDIPVTVTFPPRITASTALVTQDRGQPVTLQVAVEAIPTPTSIKWQTSDIDSGSSVRSDLTIAGRLSGGTIQSPSLTISGLQPSDSANYYITVTNDEGSTTVGPIPLRVRYQPTNVQATASPALLQTGNTLTLSCSADAWPQITSYEWTRDGAGGAVLATGSVYTKTQVGADDYALFRCTVKNSVGTQSATVRPNIQFAPVQTNPGVVLESAAVGSTVTLICDVTANPTPTYTWYDGVDVIAGAVARTYTLQVNAEADFGSYSCSAENTLGTLNPAGEFSVQESDPNVGASIGGDDGLSTATIILIVIIVVIFLIIVILAIIFCCMQGLCAKWCGKNKETAKVAPTTYNPPQPAPVYMNGGLVGTTAEPTTKVMLDDEPNDVDKQFRPLNPGAIISVPEKQGPRAHYLPPLVTESENVDNYYREEKRRSRKKRKHRRHRQADDKDALTGADATDGANGVASGAGSPGRSGDLESSRSFGRASENVYEN</sequence>
<dbReference type="PANTHER" id="PTHR45080">
    <property type="entry name" value="CONTACTIN 5"/>
    <property type="match status" value="1"/>
</dbReference>
<feature type="domain" description="Ig-like" evidence="5">
    <location>
        <begin position="332"/>
        <end position="369"/>
    </location>
</feature>
<gene>
    <name evidence="6" type="ORF">ElyMa_000232000</name>
</gene>
<keyword evidence="4" id="KW-1133">Transmembrane helix</keyword>
<feature type="domain" description="Ig-like" evidence="5">
    <location>
        <begin position="1920"/>
        <end position="2020"/>
    </location>
</feature>
<name>A0AAV4F2C0_9GAST</name>
<dbReference type="SMART" id="SM00409">
    <property type="entry name" value="IG"/>
    <property type="match status" value="21"/>
</dbReference>
<accession>A0AAV4F2C0</accession>
<dbReference type="InterPro" id="IPR013783">
    <property type="entry name" value="Ig-like_fold"/>
</dbReference>
<dbReference type="InterPro" id="IPR013106">
    <property type="entry name" value="Ig_V-set"/>
</dbReference>
<feature type="compositionally biased region" description="Basic residues" evidence="3">
    <location>
        <begin position="2538"/>
        <end position="2549"/>
    </location>
</feature>
<keyword evidence="1" id="KW-0732">Signal</keyword>